<dbReference type="InterPro" id="IPR027831">
    <property type="entry name" value="DUF4485"/>
</dbReference>
<proteinExistence type="predicted"/>
<dbReference type="PANTHER" id="PTHR18871:SF2">
    <property type="entry name" value="CENTROSOMAL PROTEIN OF 112 KDA"/>
    <property type="match status" value="1"/>
</dbReference>
<dbReference type="Ensembl" id="ENSSAUT00010047686.1">
    <property type="protein sequence ID" value="ENSSAUP00010045360.1"/>
    <property type="gene ID" value="ENSSAUG00010018931.1"/>
</dbReference>
<keyword evidence="1" id="KW-0175">Coiled coil</keyword>
<organism evidence="4 5">
    <name type="scientific">Sparus aurata</name>
    <name type="common">Gilthead sea bream</name>
    <dbReference type="NCBI Taxonomy" id="8175"/>
    <lineage>
        <taxon>Eukaryota</taxon>
        <taxon>Metazoa</taxon>
        <taxon>Chordata</taxon>
        <taxon>Craniata</taxon>
        <taxon>Vertebrata</taxon>
        <taxon>Euteleostomi</taxon>
        <taxon>Actinopterygii</taxon>
        <taxon>Neopterygii</taxon>
        <taxon>Teleostei</taxon>
        <taxon>Neoteleostei</taxon>
        <taxon>Acanthomorphata</taxon>
        <taxon>Eupercaria</taxon>
        <taxon>Spariformes</taxon>
        <taxon>Sparidae</taxon>
        <taxon>Sparus</taxon>
    </lineage>
</organism>
<dbReference type="Proteomes" id="UP000472265">
    <property type="component" value="Chromosome 23"/>
</dbReference>
<accession>A0A671X8X9</accession>
<evidence type="ECO:0000256" key="1">
    <source>
        <dbReference type="SAM" id="Coils"/>
    </source>
</evidence>
<evidence type="ECO:0000313" key="4">
    <source>
        <dbReference type="Ensembl" id="ENSSAUP00010045360.1"/>
    </source>
</evidence>
<reference evidence="4" key="2">
    <citation type="submission" date="2025-08" db="UniProtKB">
        <authorList>
            <consortium name="Ensembl"/>
        </authorList>
    </citation>
    <scope>IDENTIFICATION</scope>
</reference>
<name>A0A671X8X9_SPAAU</name>
<feature type="compositionally biased region" description="Basic and acidic residues" evidence="2">
    <location>
        <begin position="581"/>
        <end position="617"/>
    </location>
</feature>
<dbReference type="GeneTree" id="ENSGT00390000006544"/>
<reference evidence="4" key="1">
    <citation type="submission" date="2021-04" db="EMBL/GenBank/DDBJ databases">
        <authorList>
            <consortium name="Wellcome Sanger Institute Data Sharing"/>
        </authorList>
    </citation>
    <scope>NUCLEOTIDE SEQUENCE [LARGE SCALE GENOMIC DNA]</scope>
</reference>
<gene>
    <name evidence="4" type="primary">CEP112</name>
    <name evidence="4" type="synonym">cep112</name>
</gene>
<protein>
    <submittedName>
        <fullName evidence="4">Centrosomal protein 112</fullName>
    </submittedName>
</protein>
<evidence type="ECO:0000256" key="2">
    <source>
        <dbReference type="SAM" id="MobiDB-lite"/>
    </source>
</evidence>
<reference evidence="4" key="3">
    <citation type="submission" date="2025-09" db="UniProtKB">
        <authorList>
            <consortium name="Ensembl"/>
        </authorList>
    </citation>
    <scope>IDENTIFICATION</scope>
</reference>
<dbReference type="InterPro" id="IPR055310">
    <property type="entry name" value="CEP112"/>
</dbReference>
<feature type="region of interest" description="Disordered" evidence="2">
    <location>
        <begin position="574"/>
        <end position="636"/>
    </location>
</feature>
<feature type="compositionally biased region" description="Basic and acidic residues" evidence="2">
    <location>
        <begin position="627"/>
        <end position="636"/>
    </location>
</feature>
<feature type="coiled-coil region" evidence="1">
    <location>
        <begin position="402"/>
        <end position="532"/>
    </location>
</feature>
<feature type="domain" description="DUF4485" evidence="3">
    <location>
        <begin position="11"/>
        <end position="96"/>
    </location>
</feature>
<evidence type="ECO:0000313" key="5">
    <source>
        <dbReference type="Proteomes" id="UP000472265"/>
    </source>
</evidence>
<keyword evidence="5" id="KW-1185">Reference proteome</keyword>
<feature type="coiled-coil region" evidence="1">
    <location>
        <begin position="220"/>
        <end position="309"/>
    </location>
</feature>
<sequence length="853" mass="99245">MSKHEDSWGRLDTEFDYYLLDMKPFVLKHPNRTERQQCATWIKKLCDPATCGSGLIGRKNRNMYARLLLHMLKRGVLELPFTCKPEPGSLKTLPTYMSIYFDEPLTGRSVGHSGAGLPDWVTGELGGFTDDSLESFKFPPLIYNTSPPLISIFLSAIYALFHSPPLPPQVDAGLKAGMSPDDSDLEARLNSWNLGVSPEACLEHFGYMQLSTCCSSATVRVNLNMKIKVLEAKHQEEKLRLQQRHDADVEKILDRKNGEIEEMKSMYRAKQKDSEEMIRRLEKKVQSVLRESQVICESKEKQIAELKKMSDQSTDSLKNEWEKKLHAAVTEMEQEKFELQKKHTENIQELLEDTNVRLAKMEAEYDARSQATVMRELEMRVKHLSVEVEKGNALRQKVTQEKAQLEIHIASIVAELQEANRRNTILQKEKDQQREQHEQTVQKLQAKHEADMSHLHQEHALSAAKASEVMEDFEKTVAQFKQQLLDIEHRRHQEVRMESQLDRARESQRQQIQQADTALEQFKKQVELSSEKTYTDMKLQMEKVEEDLIRSKSLRQNQAKEFSQQLDALRQKYEQQMAEQRMQHEQERTRLQQQHSAEKDSLVQERQREVSSLERQARAALQQHQQHTQEWRKRDAQRISDLEAEVTSLSEKLQGAHAHHKQQLAELALLREEEKQKMFLDKEASLDRLRSDMECIRSDLETRHQQEKDAAQEKLIAELQTSVCDSKEEAVRLQQAMEKQLEETNARWDKERRTMTQHADQANKVSVWHPQETSHLITLKGYLHQFHTRVYKCQRGQLHVTVVRQEYEGKIKGLMPAELRQELEDTITSLKAQVRTDCLPGTCQIQAGLERTC</sequence>
<dbReference type="PANTHER" id="PTHR18871">
    <property type="entry name" value="CENTROSOMAL PROTEIN OF 112 KDA"/>
    <property type="match status" value="1"/>
</dbReference>
<dbReference type="Pfam" id="PF14846">
    <property type="entry name" value="DUF4485"/>
    <property type="match status" value="1"/>
</dbReference>
<dbReference type="AlphaFoldDB" id="A0A671X8X9"/>
<evidence type="ECO:0000259" key="3">
    <source>
        <dbReference type="Pfam" id="PF14846"/>
    </source>
</evidence>